<comment type="similarity">
    <text evidence="2">Belongs to the MYBBP1A family.</text>
</comment>
<accession>A0A1E1KX87</accession>
<feature type="compositionally biased region" description="Basic and acidic residues" evidence="4">
    <location>
        <begin position="23"/>
        <end position="34"/>
    </location>
</feature>
<feature type="compositionally biased region" description="Acidic residues" evidence="4">
    <location>
        <begin position="770"/>
        <end position="791"/>
    </location>
</feature>
<feature type="region of interest" description="Disordered" evidence="4">
    <location>
        <begin position="722"/>
        <end position="791"/>
    </location>
</feature>
<evidence type="ECO:0000256" key="2">
    <source>
        <dbReference type="ARBA" id="ARBA00006809"/>
    </source>
</evidence>
<comment type="caution">
    <text evidence="5">The sequence shown here is derived from an EMBL/GenBank/DDBJ whole genome shotgun (WGS) entry which is preliminary data.</text>
</comment>
<dbReference type="PANTHER" id="PTHR13213">
    <property type="entry name" value="MYB-BINDING PROTEIN 1A FAMILY MEMBER"/>
    <property type="match status" value="1"/>
</dbReference>
<comment type="subcellular location">
    <subcellularLocation>
        <location evidence="1">Nucleus</location>
    </subcellularLocation>
</comment>
<name>A0A1E1KX87_9HELO</name>
<dbReference type="GO" id="GO:0005730">
    <property type="term" value="C:nucleolus"/>
    <property type="evidence" value="ECO:0007669"/>
    <property type="project" value="InterPro"/>
</dbReference>
<sequence length="1010" mass="112630">MGQKRKRAARDGPQVEQAPNKQQKTDEQVEKRTAEPTVAPTSIDSPLFLYDPQGADRKREAGLYELLSSEDIEDRLSAANTILAGLLGGEGVEESILEWHLERKLFRALATSRKAARLGRSIVLAEIIRQLYGEKNLSESKYPGLTFEKVLSILIAKTKPDGDLSGQEEKEHVLGLLFGLESFVGSKTLFGEDNKWNTVLQKFLELAQKKPWTREQCGWIIVSALPQMDQTQAEYTLEQIQFAGLASSPEGVGIWITARNLFPDMKFPSKPWGSSGNPLDHFKTLAKALKESSSDEGADKSQQAKQTGNWNAKLHFVWSLVLAQYAAGVKSKLDGIRSEFENFWKVTVDENLFSDKASSERKFWGFLLFQKIVEDPTSYGKLLPSVFSRNLVRCLINQVQGKDRFLHRAAEKSLKVLISAVEAKPKLLVLILPCLIGGHGTYNFDRLTKTKTVERLLSLVEDSTAAAVIDILVEPALSISGDDEKEVEKEAEMRRQMLGDYILNIIRKVNITDESRNCNWIRENALPTLARFAYGKDARCKPALSDKTRMIFRTRLSSSFGHLLSDLQGYQYTCDLVRSFSPDAVEMDAMISKAKDSAIGTVEKILKRAKKANDKAPLQALALLYSLVVFQLYNGESEAVSILEELKLCYDRLIRHKDTEDSDIDASEVLVELLLSFVSKPSALLRKVTQHAFGAFMGDVTAGGLQLMTDVLNSSESLRGQQELFDQEPEDEDGMDVDEDEDEDEDEEDSDVEVVDMDGDEGHLNGHLDEENDDSEDDSDEEESGDENDEDAEKLDLALAQALGTHPLNQAGNDDEDSDADMTDSEMLQLDKKLVEIFSARKKVPNKKQDAKDAKETMVNFKGRVLDLLEIYAKKQASNPLAFGLLLPLLQLIHTTQTKQLAEKAHNIILAFAKASKREGASEVVASDQVELMKLVHKEAAKDPSHLLARSASSASLLLASSLYRSDKESMKGVTMVYRDSQLAWVNGEVAMQASFFVDWVNWCQNHAKA</sequence>
<feature type="compositionally biased region" description="Acidic residues" evidence="4">
    <location>
        <begin position="725"/>
        <end position="759"/>
    </location>
</feature>
<reference evidence="6" key="1">
    <citation type="submission" date="2016-03" db="EMBL/GenBank/DDBJ databases">
        <authorList>
            <person name="Ploux O."/>
        </authorList>
    </citation>
    <scope>NUCLEOTIDE SEQUENCE [LARGE SCALE GENOMIC DNA]</scope>
    <source>
        <strain evidence="6">UK7</strain>
    </source>
</reference>
<evidence type="ECO:0000256" key="3">
    <source>
        <dbReference type="ARBA" id="ARBA00023242"/>
    </source>
</evidence>
<protein>
    <submittedName>
        <fullName evidence="5">Related to DNA polymerase V</fullName>
    </submittedName>
</protein>
<evidence type="ECO:0000256" key="1">
    <source>
        <dbReference type="ARBA" id="ARBA00004123"/>
    </source>
</evidence>
<dbReference type="GO" id="GO:0000182">
    <property type="term" value="F:rDNA binding"/>
    <property type="evidence" value="ECO:0007669"/>
    <property type="project" value="TreeGrafter"/>
</dbReference>
<evidence type="ECO:0000313" key="5">
    <source>
        <dbReference type="EMBL" id="CZT02855.1"/>
    </source>
</evidence>
<feature type="region of interest" description="Disordered" evidence="4">
    <location>
        <begin position="1"/>
        <end position="46"/>
    </location>
</feature>
<dbReference type="FunCoup" id="A0A1E1KX87">
    <property type="interactions" value="345"/>
</dbReference>
<keyword evidence="6" id="KW-1185">Reference proteome</keyword>
<feature type="compositionally biased region" description="Basic and acidic residues" evidence="4">
    <location>
        <begin position="760"/>
        <end position="769"/>
    </location>
</feature>
<dbReference type="GO" id="GO:0006355">
    <property type="term" value="P:regulation of DNA-templated transcription"/>
    <property type="evidence" value="ECO:0007669"/>
    <property type="project" value="InterPro"/>
</dbReference>
<gene>
    <name evidence="5" type="ORF">RCO7_05968</name>
</gene>
<dbReference type="Pfam" id="PF04931">
    <property type="entry name" value="DNA_pol_phi"/>
    <property type="match status" value="1"/>
</dbReference>
<dbReference type="EMBL" id="FJUW01000026">
    <property type="protein sequence ID" value="CZT02855.1"/>
    <property type="molecule type" value="Genomic_DNA"/>
</dbReference>
<proteinExistence type="inferred from homology"/>
<evidence type="ECO:0000256" key="4">
    <source>
        <dbReference type="SAM" id="MobiDB-lite"/>
    </source>
</evidence>
<dbReference type="InParanoid" id="A0A1E1KX87"/>
<organism evidence="5 6">
    <name type="scientific">Rhynchosporium graminicola</name>
    <dbReference type="NCBI Taxonomy" id="2792576"/>
    <lineage>
        <taxon>Eukaryota</taxon>
        <taxon>Fungi</taxon>
        <taxon>Dikarya</taxon>
        <taxon>Ascomycota</taxon>
        <taxon>Pezizomycotina</taxon>
        <taxon>Leotiomycetes</taxon>
        <taxon>Helotiales</taxon>
        <taxon>Ploettnerulaceae</taxon>
        <taxon>Rhynchosporium</taxon>
    </lineage>
</organism>
<dbReference type="InterPro" id="IPR007015">
    <property type="entry name" value="DNA_pol_V/MYBBP1A"/>
</dbReference>
<dbReference type="SUPFAM" id="SSF48371">
    <property type="entry name" value="ARM repeat"/>
    <property type="match status" value="1"/>
</dbReference>
<evidence type="ECO:0000313" key="6">
    <source>
        <dbReference type="Proteomes" id="UP000178129"/>
    </source>
</evidence>
<keyword evidence="3" id="KW-0539">Nucleus</keyword>
<dbReference type="InterPro" id="IPR016024">
    <property type="entry name" value="ARM-type_fold"/>
</dbReference>
<dbReference type="PANTHER" id="PTHR13213:SF2">
    <property type="entry name" value="MYB-BINDING PROTEIN 1A"/>
    <property type="match status" value="1"/>
</dbReference>
<dbReference type="AlphaFoldDB" id="A0A1E1KX87"/>
<dbReference type="Proteomes" id="UP000178129">
    <property type="component" value="Unassembled WGS sequence"/>
</dbReference>
<dbReference type="STRING" id="914237.A0A1E1KX87"/>